<protein>
    <submittedName>
        <fullName evidence="1">Uncharacterized protein</fullName>
    </submittedName>
</protein>
<dbReference type="EMBL" id="MJBS01000008">
    <property type="protein sequence ID" value="OHF03150.1"/>
    <property type="molecule type" value="Genomic_DNA"/>
</dbReference>
<comment type="caution">
    <text evidence="1">The sequence shown here is derived from an EMBL/GenBank/DDBJ whole genome shotgun (WGS) entry which is preliminary data.</text>
</comment>
<dbReference type="RefSeq" id="XP_022480287.1">
    <property type="nucleotide sequence ID" value="XM_022613188.1"/>
</dbReference>
<proteinExistence type="predicted"/>
<accession>A0A1G4BNW8</accession>
<evidence type="ECO:0000313" key="2">
    <source>
        <dbReference type="Proteomes" id="UP000176998"/>
    </source>
</evidence>
<dbReference type="GeneID" id="34554698"/>
<evidence type="ECO:0000313" key="1">
    <source>
        <dbReference type="EMBL" id="OHF03150.1"/>
    </source>
</evidence>
<reference evidence="1 2" key="1">
    <citation type="submission" date="2016-09" db="EMBL/GenBank/DDBJ databases">
        <authorList>
            <person name="Capua I."/>
            <person name="De Benedictis P."/>
            <person name="Joannis T."/>
            <person name="Lombin L.H."/>
            <person name="Cattoli G."/>
        </authorList>
    </citation>
    <scope>NUCLEOTIDE SEQUENCE [LARGE SCALE GENOMIC DNA]</scope>
    <source>
        <strain evidence="1 2">IMI 309357</strain>
    </source>
</reference>
<dbReference type="AlphaFoldDB" id="A0A1G4BNW8"/>
<sequence length="70" mass="8346">MMQRISQTWKTAMLLECRWTNSPTRLTSEGSIDKRRPRVKPRSPCLTHLRIRDKSAVRASTSRWTHFWCT</sequence>
<name>A0A1G4BNW8_9PEZI</name>
<gene>
    <name evidence="1" type="ORF">CORC01_01534</name>
</gene>
<organism evidence="1 2">
    <name type="scientific">Colletotrichum orchidophilum</name>
    <dbReference type="NCBI Taxonomy" id="1209926"/>
    <lineage>
        <taxon>Eukaryota</taxon>
        <taxon>Fungi</taxon>
        <taxon>Dikarya</taxon>
        <taxon>Ascomycota</taxon>
        <taxon>Pezizomycotina</taxon>
        <taxon>Sordariomycetes</taxon>
        <taxon>Hypocreomycetidae</taxon>
        <taxon>Glomerellales</taxon>
        <taxon>Glomerellaceae</taxon>
        <taxon>Colletotrichum</taxon>
    </lineage>
</organism>
<dbReference type="Proteomes" id="UP000176998">
    <property type="component" value="Unassembled WGS sequence"/>
</dbReference>
<keyword evidence="2" id="KW-1185">Reference proteome</keyword>